<dbReference type="AlphaFoldDB" id="A0A645B8T3"/>
<dbReference type="Pfam" id="PF01609">
    <property type="entry name" value="DDE_Tnp_1"/>
    <property type="match status" value="1"/>
</dbReference>
<evidence type="ECO:0000259" key="3">
    <source>
        <dbReference type="Pfam" id="PF05598"/>
    </source>
</evidence>
<protein>
    <submittedName>
        <fullName evidence="4">IS1182 family transposase</fullName>
    </submittedName>
</protein>
<gene>
    <name evidence="4" type="ORF">SDC9_108753</name>
</gene>
<reference evidence="4" key="1">
    <citation type="submission" date="2019-08" db="EMBL/GenBank/DDBJ databases">
        <authorList>
            <person name="Kucharzyk K."/>
            <person name="Murdoch R.W."/>
            <person name="Higgins S."/>
            <person name="Loffler F."/>
        </authorList>
    </citation>
    <scope>NUCLEOTIDE SEQUENCE</scope>
</reference>
<comment type="caution">
    <text evidence="4">The sequence shown here is derived from an EMBL/GenBank/DDBJ whole genome shotgun (WGS) entry which is preliminary data.</text>
</comment>
<dbReference type="GO" id="GO:0006313">
    <property type="term" value="P:DNA transposition"/>
    <property type="evidence" value="ECO:0007669"/>
    <property type="project" value="InterPro"/>
</dbReference>
<feature type="domain" description="Transposase InsH N-terminal" evidence="3">
    <location>
        <begin position="31"/>
        <end position="114"/>
    </location>
</feature>
<evidence type="ECO:0000256" key="1">
    <source>
        <dbReference type="SAM" id="MobiDB-lite"/>
    </source>
</evidence>
<accession>A0A645B8T3</accession>
<dbReference type="GO" id="GO:0004803">
    <property type="term" value="F:transposase activity"/>
    <property type="evidence" value="ECO:0007669"/>
    <property type="project" value="InterPro"/>
</dbReference>
<dbReference type="EMBL" id="VSSQ01018575">
    <property type="protein sequence ID" value="MPM61889.1"/>
    <property type="molecule type" value="Genomic_DNA"/>
</dbReference>
<name>A0A645B8T3_9ZZZZ</name>
<feature type="compositionally biased region" description="Basic residues" evidence="1">
    <location>
        <begin position="159"/>
        <end position="174"/>
    </location>
</feature>
<sequence>MNDLPMLYFTMETYLFPMVEEELGELTVKMKEFLRIVEMVKPSRFINNALRWCGLGRPMKDREKMLRAFFLKAVYDLPTTKGLIENLNTNPSLRRLCGWEYRGGVPSEATFSRAFAIFSEEKVCDAIHAAVVAENYTEKLVGHASIDSTAIIGREKSCRKNTPKPKVKKKRGRKSKAEKAALAEQEIAEVKTRRLELQPNRTLSENLDDLPQGCDWGGKRDSKGKGSYWCGYKLHLSIADGGVPLAAVLSSASLHDSQVAIPLMQMSSERATILYDLADSAYDAEEIKTFSEKLGHVPVIDPNPRRGGAVELAPARKVRFRERSTVERGNSDLKDNYGARHIRVKGHWKVLCHLMFGVIAITVKQLFNMLE</sequence>
<organism evidence="4">
    <name type="scientific">bioreactor metagenome</name>
    <dbReference type="NCBI Taxonomy" id="1076179"/>
    <lineage>
        <taxon>unclassified sequences</taxon>
        <taxon>metagenomes</taxon>
        <taxon>ecological metagenomes</taxon>
    </lineage>
</organism>
<proteinExistence type="predicted"/>
<dbReference type="InterPro" id="IPR002559">
    <property type="entry name" value="Transposase_11"/>
</dbReference>
<dbReference type="Pfam" id="PF05598">
    <property type="entry name" value="DUF772"/>
    <property type="match status" value="1"/>
</dbReference>
<evidence type="ECO:0000259" key="2">
    <source>
        <dbReference type="Pfam" id="PF01609"/>
    </source>
</evidence>
<evidence type="ECO:0000313" key="4">
    <source>
        <dbReference type="EMBL" id="MPM61889.1"/>
    </source>
</evidence>
<dbReference type="InterPro" id="IPR008490">
    <property type="entry name" value="Transposase_InsH_N"/>
</dbReference>
<feature type="region of interest" description="Disordered" evidence="1">
    <location>
        <begin position="155"/>
        <end position="178"/>
    </location>
</feature>
<dbReference type="GO" id="GO:0003677">
    <property type="term" value="F:DNA binding"/>
    <property type="evidence" value="ECO:0007669"/>
    <property type="project" value="InterPro"/>
</dbReference>
<feature type="domain" description="Transposase IS4-like" evidence="2">
    <location>
        <begin position="218"/>
        <end position="361"/>
    </location>
</feature>